<gene>
    <name evidence="1" type="ORF">Tci_055500</name>
</gene>
<sequence>MFDNDTHQMHYNALMTPPIHSESVIDLAFLAGYGFDRSFFESINTDNFFGPNDPKHLGVKLRLRGKPRTMSLLEFGWRVGLYSQDQSRENSNISGLHREMMVKAEHLLMEFWPTIGNEEFVMGGTSVKEFRDLRVKLAHRCIATTISSRKESTQRIIEIDLFYLYCIYANKVVCNIPYWLDKYLKGLGRGM</sequence>
<dbReference type="AlphaFoldDB" id="A0A6L2NEQ5"/>
<name>A0A6L2NEQ5_TANCI</name>
<organism evidence="1">
    <name type="scientific">Tanacetum cinerariifolium</name>
    <name type="common">Dalmatian daisy</name>
    <name type="synonym">Chrysanthemum cinerariifolium</name>
    <dbReference type="NCBI Taxonomy" id="118510"/>
    <lineage>
        <taxon>Eukaryota</taxon>
        <taxon>Viridiplantae</taxon>
        <taxon>Streptophyta</taxon>
        <taxon>Embryophyta</taxon>
        <taxon>Tracheophyta</taxon>
        <taxon>Spermatophyta</taxon>
        <taxon>Magnoliopsida</taxon>
        <taxon>eudicotyledons</taxon>
        <taxon>Gunneridae</taxon>
        <taxon>Pentapetalae</taxon>
        <taxon>asterids</taxon>
        <taxon>campanulids</taxon>
        <taxon>Asterales</taxon>
        <taxon>Asteraceae</taxon>
        <taxon>Asteroideae</taxon>
        <taxon>Anthemideae</taxon>
        <taxon>Anthemidinae</taxon>
        <taxon>Tanacetum</taxon>
    </lineage>
</organism>
<evidence type="ECO:0000313" key="1">
    <source>
        <dbReference type="EMBL" id="GEU83522.1"/>
    </source>
</evidence>
<protein>
    <submittedName>
        <fullName evidence="1">Uncharacterized protein</fullName>
    </submittedName>
</protein>
<accession>A0A6L2NEQ5</accession>
<proteinExistence type="predicted"/>
<comment type="caution">
    <text evidence="1">The sequence shown here is derived from an EMBL/GenBank/DDBJ whole genome shotgun (WGS) entry which is preliminary data.</text>
</comment>
<reference evidence="1" key="1">
    <citation type="journal article" date="2019" name="Sci. Rep.">
        <title>Draft genome of Tanacetum cinerariifolium, the natural source of mosquito coil.</title>
        <authorList>
            <person name="Yamashiro T."/>
            <person name="Shiraishi A."/>
            <person name="Satake H."/>
            <person name="Nakayama K."/>
        </authorList>
    </citation>
    <scope>NUCLEOTIDE SEQUENCE</scope>
</reference>
<dbReference type="EMBL" id="BKCJ010008699">
    <property type="protein sequence ID" value="GEU83522.1"/>
    <property type="molecule type" value="Genomic_DNA"/>
</dbReference>